<dbReference type="RefSeq" id="WP_282333611.1">
    <property type="nucleotide sequence ID" value="NZ_JASBRG010000004.1"/>
</dbReference>
<dbReference type="EMBL" id="JASBRG010000004">
    <property type="protein sequence ID" value="MDI3319494.1"/>
    <property type="molecule type" value="Genomic_DNA"/>
</dbReference>
<evidence type="ECO:0000313" key="3">
    <source>
        <dbReference type="Proteomes" id="UP001226434"/>
    </source>
</evidence>
<keyword evidence="1" id="KW-0732">Signal</keyword>
<comment type="caution">
    <text evidence="2">The sequence shown here is derived from an EMBL/GenBank/DDBJ whole genome shotgun (WGS) entry which is preliminary data.</text>
</comment>
<feature type="signal peptide" evidence="1">
    <location>
        <begin position="1"/>
        <end position="19"/>
    </location>
</feature>
<keyword evidence="3" id="KW-1185">Reference proteome</keyword>
<evidence type="ECO:0000256" key="1">
    <source>
        <dbReference type="SAM" id="SignalP"/>
    </source>
</evidence>
<gene>
    <name evidence="2" type="ORF">QJ048_06900</name>
</gene>
<dbReference type="Proteomes" id="UP001226434">
    <property type="component" value="Unassembled WGS sequence"/>
</dbReference>
<proteinExistence type="predicted"/>
<name>A0ABT6RA96_9BACT</name>
<reference evidence="2 3" key="1">
    <citation type="submission" date="2023-05" db="EMBL/GenBank/DDBJ databases">
        <title>Genome sequence of Pinibacter sp. MAH-24.</title>
        <authorList>
            <person name="Huq M.A."/>
        </authorList>
    </citation>
    <scope>NUCLEOTIDE SEQUENCE [LARGE SCALE GENOMIC DNA]</scope>
    <source>
        <strain evidence="2 3">MAH-24</strain>
    </source>
</reference>
<feature type="chain" id="PRO_5045643989" description="DUF4468 domain-containing protein" evidence="1">
    <location>
        <begin position="20"/>
        <end position="215"/>
    </location>
</feature>
<organism evidence="2 3">
    <name type="scientific">Pinibacter soli</name>
    <dbReference type="NCBI Taxonomy" id="3044211"/>
    <lineage>
        <taxon>Bacteria</taxon>
        <taxon>Pseudomonadati</taxon>
        <taxon>Bacteroidota</taxon>
        <taxon>Chitinophagia</taxon>
        <taxon>Chitinophagales</taxon>
        <taxon>Chitinophagaceae</taxon>
        <taxon>Pinibacter</taxon>
    </lineage>
</organism>
<evidence type="ECO:0008006" key="4">
    <source>
        <dbReference type="Google" id="ProtNLM"/>
    </source>
</evidence>
<sequence length="215" mass="24803">MTRIVFILALCLSCLCAHAQFSRDVAYNQILKLQSEGIDTIVTYAGVVPMYGWIEQSNQLGKIVVQQYTFVFYQAKGKGYVIRFMTYTDYVGIPGRQAISKPMLVDAELMLKWAADNFYKIREQPICSHIITEKPDSINTVYDIYYPSHTEGINLRVIIGKEQVGQDFVFEDCQHNYTDSGPENLNYSYNVRTYTYRLYSILKAITQSVQNDLKY</sequence>
<evidence type="ECO:0000313" key="2">
    <source>
        <dbReference type="EMBL" id="MDI3319494.1"/>
    </source>
</evidence>
<protein>
    <recommendedName>
        <fullName evidence="4">DUF4468 domain-containing protein</fullName>
    </recommendedName>
</protein>
<accession>A0ABT6RA96</accession>